<sequence length="61" mass="6736">MMELICAHSIPDFDTELLLAFEATQAPFRDRHGFLLYLTDASSRGGEVFPSEGARGPHLAE</sequence>
<dbReference type="Proteomes" id="UP000050863">
    <property type="component" value="Unassembled WGS sequence"/>
</dbReference>
<dbReference type="AlphaFoldDB" id="A0A0R3LML4"/>
<evidence type="ECO:0000313" key="2">
    <source>
        <dbReference type="Proteomes" id="UP000050863"/>
    </source>
</evidence>
<reference evidence="1 2" key="1">
    <citation type="submission" date="2014-03" db="EMBL/GenBank/DDBJ databases">
        <title>Bradyrhizobium valentinum sp. nov., isolated from effective nodules of Lupinus mariae-josephae, a lupine endemic of basic-lime soils in Eastern Spain.</title>
        <authorList>
            <person name="Duran D."/>
            <person name="Rey L."/>
            <person name="Navarro A."/>
            <person name="Busquets A."/>
            <person name="Imperial J."/>
            <person name="Ruiz-Argueso T."/>
        </authorList>
    </citation>
    <scope>NUCLEOTIDE SEQUENCE [LARGE SCALE GENOMIC DNA]</scope>
    <source>
        <strain evidence="1 2">PAC68</strain>
    </source>
</reference>
<organism evidence="1 2">
    <name type="scientific">Bradyrhizobium jicamae</name>
    <dbReference type="NCBI Taxonomy" id="280332"/>
    <lineage>
        <taxon>Bacteria</taxon>
        <taxon>Pseudomonadati</taxon>
        <taxon>Pseudomonadota</taxon>
        <taxon>Alphaproteobacteria</taxon>
        <taxon>Hyphomicrobiales</taxon>
        <taxon>Nitrobacteraceae</taxon>
        <taxon>Bradyrhizobium</taxon>
    </lineage>
</organism>
<accession>A0A0R3LML4</accession>
<keyword evidence="2" id="KW-1185">Reference proteome</keyword>
<proteinExistence type="predicted"/>
<comment type="caution">
    <text evidence="1">The sequence shown here is derived from an EMBL/GenBank/DDBJ whole genome shotgun (WGS) entry which is preliminary data.</text>
</comment>
<gene>
    <name evidence="1" type="ORF">CQ12_16540</name>
</gene>
<evidence type="ECO:0000313" key="1">
    <source>
        <dbReference type="EMBL" id="KRR06438.1"/>
    </source>
</evidence>
<dbReference type="EMBL" id="LLXZ01000113">
    <property type="protein sequence ID" value="KRR06438.1"/>
    <property type="molecule type" value="Genomic_DNA"/>
</dbReference>
<protein>
    <submittedName>
        <fullName evidence="1">Uncharacterized protein</fullName>
    </submittedName>
</protein>
<name>A0A0R3LML4_9BRAD</name>